<dbReference type="Pfam" id="PF02556">
    <property type="entry name" value="SecB"/>
    <property type="match status" value="1"/>
</dbReference>
<dbReference type="PANTHER" id="PTHR36918">
    <property type="match status" value="1"/>
</dbReference>
<evidence type="ECO:0000256" key="4">
    <source>
        <dbReference type="ARBA" id="ARBA00023010"/>
    </source>
</evidence>
<dbReference type="NCBIfam" id="NF004394">
    <property type="entry name" value="PRK05751.1-5"/>
    <property type="match status" value="1"/>
</dbReference>
<dbReference type="NCBIfam" id="TIGR00809">
    <property type="entry name" value="secB"/>
    <property type="match status" value="1"/>
</dbReference>
<comment type="subunit">
    <text evidence="6">Homotetramer, a dimer of dimers. One homotetramer interacts with 1 SecA dimer.</text>
</comment>
<dbReference type="GO" id="GO:0051082">
    <property type="term" value="F:unfolded protein binding"/>
    <property type="evidence" value="ECO:0007669"/>
    <property type="project" value="InterPro"/>
</dbReference>
<keyword evidence="2 6" id="KW-0813">Transport</keyword>
<dbReference type="SUPFAM" id="SSF54611">
    <property type="entry name" value="SecB-like"/>
    <property type="match status" value="1"/>
</dbReference>
<evidence type="ECO:0000256" key="1">
    <source>
        <dbReference type="ARBA" id="ARBA00009990"/>
    </source>
</evidence>
<dbReference type="AlphaFoldDB" id="A0A6L9Y6D5"/>
<comment type="caution">
    <text evidence="7">The sequence shown here is derived from an EMBL/GenBank/DDBJ whole genome shotgun (WGS) entry which is preliminary data.</text>
</comment>
<evidence type="ECO:0000313" key="7">
    <source>
        <dbReference type="EMBL" id="NEN76022.1"/>
    </source>
</evidence>
<keyword evidence="8" id="KW-1185">Reference proteome</keyword>
<keyword evidence="3 6" id="KW-0653">Protein transport</keyword>
<dbReference type="InterPro" id="IPR035958">
    <property type="entry name" value="SecB-like_sf"/>
</dbReference>
<sequence>MSEETKAAPEAEQQPSFSLQRVYLKDVSLEMPHAPQIFLEQEAPQVEISLNVGAQRLAEIVYESSVRATVTTKIGDKVVYLIEATQAGIFEVANFPEDQVDPLLGIVCPSMLFPYLRANIADLINRASLPPLHLAEVNFQALYEQNLQAAQEETKQ</sequence>
<dbReference type="Gene3D" id="3.10.420.10">
    <property type="entry name" value="SecB-like"/>
    <property type="match status" value="1"/>
</dbReference>
<evidence type="ECO:0000256" key="2">
    <source>
        <dbReference type="ARBA" id="ARBA00022448"/>
    </source>
</evidence>
<reference evidence="7 8" key="1">
    <citation type="submission" date="2020-02" db="EMBL/GenBank/DDBJ databases">
        <title>Pelistega sp. NLN82 were isolated from wild rodents of the Hainan Island.</title>
        <authorList>
            <person name="Niu N."/>
            <person name="Zhou J."/>
        </authorList>
    </citation>
    <scope>NUCLEOTIDE SEQUENCE [LARGE SCALE GENOMIC DNA]</scope>
    <source>
        <strain evidence="7 8">NLN82</strain>
    </source>
</reference>
<evidence type="ECO:0000256" key="6">
    <source>
        <dbReference type="HAMAP-Rule" id="MF_00821"/>
    </source>
</evidence>
<dbReference type="GO" id="GO:0051262">
    <property type="term" value="P:protein tetramerization"/>
    <property type="evidence" value="ECO:0007669"/>
    <property type="project" value="InterPro"/>
</dbReference>
<keyword evidence="5 6" id="KW-0143">Chaperone</keyword>
<dbReference type="PRINTS" id="PR01594">
    <property type="entry name" value="SECBCHAPRONE"/>
</dbReference>
<name>A0A6L9Y6D5_9BURK</name>
<dbReference type="HAMAP" id="MF_00821">
    <property type="entry name" value="SecB"/>
    <property type="match status" value="1"/>
</dbReference>
<accession>A0A6L9Y6D5</accession>
<dbReference type="RefSeq" id="WP_159991717.1">
    <property type="nucleotide sequence ID" value="NZ_CP047165.1"/>
</dbReference>
<comment type="function">
    <text evidence="6">One of the proteins required for the normal export of preproteins out of the cell cytoplasm. It is a molecular chaperone that binds to a subset of precursor proteins, maintaining them in a translocation-competent state. It also specifically binds to its receptor SecA.</text>
</comment>
<keyword evidence="4 6" id="KW-0811">Translocation</keyword>
<comment type="similarity">
    <text evidence="1 6">Belongs to the SecB family.</text>
</comment>
<evidence type="ECO:0000256" key="3">
    <source>
        <dbReference type="ARBA" id="ARBA00022927"/>
    </source>
</evidence>
<evidence type="ECO:0000256" key="5">
    <source>
        <dbReference type="ARBA" id="ARBA00023186"/>
    </source>
</evidence>
<gene>
    <name evidence="6 7" type="primary">secB</name>
    <name evidence="7" type="ORF">F9B74_06750</name>
</gene>
<organism evidence="7 8">
    <name type="scientific">Pelistega ratti</name>
    <dbReference type="NCBI Taxonomy" id="2652177"/>
    <lineage>
        <taxon>Bacteria</taxon>
        <taxon>Pseudomonadati</taxon>
        <taxon>Pseudomonadota</taxon>
        <taxon>Betaproteobacteria</taxon>
        <taxon>Burkholderiales</taxon>
        <taxon>Alcaligenaceae</taxon>
        <taxon>Pelistega</taxon>
    </lineage>
</organism>
<evidence type="ECO:0000313" key="8">
    <source>
        <dbReference type="Proteomes" id="UP000477651"/>
    </source>
</evidence>
<dbReference type="PANTHER" id="PTHR36918:SF1">
    <property type="entry name" value="PROTEIN-EXPORT PROTEIN SECB"/>
    <property type="match status" value="1"/>
</dbReference>
<dbReference type="Proteomes" id="UP000477651">
    <property type="component" value="Unassembled WGS sequence"/>
</dbReference>
<proteinExistence type="inferred from homology"/>
<protein>
    <recommendedName>
        <fullName evidence="6">Protein-export protein SecB</fullName>
    </recommendedName>
</protein>
<dbReference type="InterPro" id="IPR003708">
    <property type="entry name" value="SecB"/>
</dbReference>
<dbReference type="GO" id="GO:0015031">
    <property type="term" value="P:protein transport"/>
    <property type="evidence" value="ECO:0007669"/>
    <property type="project" value="UniProtKB-UniRule"/>
</dbReference>
<comment type="subcellular location">
    <subcellularLocation>
        <location evidence="6">Cytoplasm</location>
    </subcellularLocation>
</comment>
<keyword evidence="6" id="KW-0963">Cytoplasm</keyword>
<dbReference type="EMBL" id="JAAGYR010000012">
    <property type="protein sequence ID" value="NEN76022.1"/>
    <property type="molecule type" value="Genomic_DNA"/>
</dbReference>
<dbReference type="GO" id="GO:0005737">
    <property type="term" value="C:cytoplasm"/>
    <property type="evidence" value="ECO:0007669"/>
    <property type="project" value="UniProtKB-SubCell"/>
</dbReference>
<dbReference type="GO" id="GO:0006457">
    <property type="term" value="P:protein folding"/>
    <property type="evidence" value="ECO:0007669"/>
    <property type="project" value="UniProtKB-UniRule"/>
</dbReference>